<evidence type="ECO:0000313" key="2">
    <source>
        <dbReference type="EMBL" id="TFK43705.1"/>
    </source>
</evidence>
<dbReference type="AlphaFoldDB" id="A0A5C3MGA7"/>
<evidence type="ECO:0000313" key="3">
    <source>
        <dbReference type="Proteomes" id="UP000308652"/>
    </source>
</evidence>
<feature type="compositionally biased region" description="Low complexity" evidence="1">
    <location>
        <begin position="119"/>
        <end position="130"/>
    </location>
</feature>
<evidence type="ECO:0000256" key="1">
    <source>
        <dbReference type="SAM" id="MobiDB-lite"/>
    </source>
</evidence>
<dbReference type="EMBL" id="ML213591">
    <property type="protein sequence ID" value="TFK43705.1"/>
    <property type="molecule type" value="Genomic_DNA"/>
</dbReference>
<feature type="compositionally biased region" description="Polar residues" evidence="1">
    <location>
        <begin position="141"/>
        <end position="150"/>
    </location>
</feature>
<proteinExistence type="predicted"/>
<protein>
    <submittedName>
        <fullName evidence="2">Uncharacterized protein</fullName>
    </submittedName>
</protein>
<name>A0A5C3MGA7_9AGAR</name>
<feature type="compositionally biased region" description="Basic residues" evidence="1">
    <location>
        <begin position="54"/>
        <end position="66"/>
    </location>
</feature>
<accession>A0A5C3MGA7</accession>
<feature type="region of interest" description="Disordered" evidence="1">
    <location>
        <begin position="1"/>
        <end position="28"/>
    </location>
</feature>
<dbReference type="OrthoDB" id="3256715at2759"/>
<dbReference type="Proteomes" id="UP000308652">
    <property type="component" value="Unassembled WGS sequence"/>
</dbReference>
<reference evidence="2 3" key="1">
    <citation type="journal article" date="2019" name="Nat. Ecol. Evol.">
        <title>Megaphylogeny resolves global patterns of mushroom evolution.</title>
        <authorList>
            <person name="Varga T."/>
            <person name="Krizsan K."/>
            <person name="Foldi C."/>
            <person name="Dima B."/>
            <person name="Sanchez-Garcia M."/>
            <person name="Sanchez-Ramirez S."/>
            <person name="Szollosi G.J."/>
            <person name="Szarkandi J.G."/>
            <person name="Papp V."/>
            <person name="Albert L."/>
            <person name="Andreopoulos W."/>
            <person name="Angelini C."/>
            <person name="Antonin V."/>
            <person name="Barry K.W."/>
            <person name="Bougher N.L."/>
            <person name="Buchanan P."/>
            <person name="Buyck B."/>
            <person name="Bense V."/>
            <person name="Catcheside P."/>
            <person name="Chovatia M."/>
            <person name="Cooper J."/>
            <person name="Damon W."/>
            <person name="Desjardin D."/>
            <person name="Finy P."/>
            <person name="Geml J."/>
            <person name="Haridas S."/>
            <person name="Hughes K."/>
            <person name="Justo A."/>
            <person name="Karasinski D."/>
            <person name="Kautmanova I."/>
            <person name="Kiss B."/>
            <person name="Kocsube S."/>
            <person name="Kotiranta H."/>
            <person name="LaButti K.M."/>
            <person name="Lechner B.E."/>
            <person name="Liimatainen K."/>
            <person name="Lipzen A."/>
            <person name="Lukacs Z."/>
            <person name="Mihaltcheva S."/>
            <person name="Morgado L.N."/>
            <person name="Niskanen T."/>
            <person name="Noordeloos M.E."/>
            <person name="Ohm R.A."/>
            <person name="Ortiz-Santana B."/>
            <person name="Ovrebo C."/>
            <person name="Racz N."/>
            <person name="Riley R."/>
            <person name="Savchenko A."/>
            <person name="Shiryaev A."/>
            <person name="Soop K."/>
            <person name="Spirin V."/>
            <person name="Szebenyi C."/>
            <person name="Tomsovsky M."/>
            <person name="Tulloss R.E."/>
            <person name="Uehling J."/>
            <person name="Grigoriev I.V."/>
            <person name="Vagvolgyi C."/>
            <person name="Papp T."/>
            <person name="Martin F.M."/>
            <person name="Miettinen O."/>
            <person name="Hibbett D.S."/>
            <person name="Nagy L.G."/>
        </authorList>
    </citation>
    <scope>NUCLEOTIDE SEQUENCE [LARGE SCALE GENOMIC DNA]</scope>
    <source>
        <strain evidence="2 3">CBS 166.37</strain>
    </source>
</reference>
<sequence length="150" mass="16752">MKIDWASSFRPDGSRRKPPASTMHGWLAKMRGTLLGNESLRSRGMREMREARAMRKYNAAKKKQHQARSGGSIFSFLRPSKKSKPARTLSRGVRGGGQANRSRQHPPNSRRPPMTHKQSSGAASRGSSRGTRPQRPALRPHQSSARRSGR</sequence>
<organism evidence="2 3">
    <name type="scientific">Crucibulum laeve</name>
    <dbReference type="NCBI Taxonomy" id="68775"/>
    <lineage>
        <taxon>Eukaryota</taxon>
        <taxon>Fungi</taxon>
        <taxon>Dikarya</taxon>
        <taxon>Basidiomycota</taxon>
        <taxon>Agaricomycotina</taxon>
        <taxon>Agaricomycetes</taxon>
        <taxon>Agaricomycetidae</taxon>
        <taxon>Agaricales</taxon>
        <taxon>Agaricineae</taxon>
        <taxon>Nidulariaceae</taxon>
        <taxon>Crucibulum</taxon>
    </lineage>
</organism>
<keyword evidence="3" id="KW-1185">Reference proteome</keyword>
<gene>
    <name evidence="2" type="ORF">BDQ12DRAFT_675421</name>
</gene>
<feature type="region of interest" description="Disordered" evidence="1">
    <location>
        <begin position="52"/>
        <end position="150"/>
    </location>
</feature>